<comment type="caution">
    <text evidence="11">The sequence shown here is derived from an EMBL/GenBank/DDBJ whole genome shotgun (WGS) entry which is preliminary data.</text>
</comment>
<gene>
    <name evidence="11" type="ORF">F8388_016233</name>
    <name evidence="10" type="ORF">G4B88_001366</name>
</gene>
<evidence type="ECO:0000256" key="8">
    <source>
        <dbReference type="RuleBase" id="RU004335"/>
    </source>
</evidence>
<organism evidence="11 12">
    <name type="scientific">Cannabis sativa</name>
    <name type="common">Hemp</name>
    <name type="synonym">Marijuana</name>
    <dbReference type="NCBI Taxonomy" id="3483"/>
    <lineage>
        <taxon>Eukaryota</taxon>
        <taxon>Viridiplantae</taxon>
        <taxon>Streptophyta</taxon>
        <taxon>Embryophyta</taxon>
        <taxon>Tracheophyta</taxon>
        <taxon>Spermatophyta</taxon>
        <taxon>Magnoliopsida</taxon>
        <taxon>eudicotyledons</taxon>
        <taxon>Gunneridae</taxon>
        <taxon>Pentapetalae</taxon>
        <taxon>rosids</taxon>
        <taxon>fabids</taxon>
        <taxon>Rosales</taxon>
        <taxon>Cannabaceae</taxon>
        <taxon>Cannabis</taxon>
    </lineage>
</organism>
<dbReference type="InterPro" id="IPR044965">
    <property type="entry name" value="Glyco_hydro_17_plant"/>
</dbReference>
<dbReference type="EC" id="3.2.1.39" evidence="3"/>
<evidence type="ECO:0000256" key="6">
    <source>
        <dbReference type="ARBA" id="ARBA00033335"/>
    </source>
</evidence>
<dbReference type="InterPro" id="IPR000490">
    <property type="entry name" value="Glyco_hydro_17"/>
</dbReference>
<name>A0A7J6GEN1_CANSA</name>
<dbReference type="Proteomes" id="UP000525078">
    <property type="component" value="Unassembled WGS sequence"/>
</dbReference>
<accession>A0A7J6GEN1</accession>
<evidence type="ECO:0000256" key="5">
    <source>
        <dbReference type="ARBA" id="ARBA00023295"/>
    </source>
</evidence>
<dbReference type="SUPFAM" id="SSF51445">
    <property type="entry name" value="(Trans)glycosidases"/>
    <property type="match status" value="1"/>
</dbReference>
<evidence type="ECO:0000313" key="13">
    <source>
        <dbReference type="Proteomes" id="UP000583929"/>
    </source>
</evidence>
<dbReference type="EMBL" id="JAATIQ010000121">
    <property type="protein sequence ID" value="KAF4380215.1"/>
    <property type="molecule type" value="Genomic_DNA"/>
</dbReference>
<evidence type="ECO:0000256" key="2">
    <source>
        <dbReference type="ARBA" id="ARBA00008773"/>
    </source>
</evidence>
<evidence type="ECO:0000256" key="7">
    <source>
        <dbReference type="ARBA" id="ARBA00033417"/>
    </source>
</evidence>
<sequence>MAANRSNAFQWLYTMVVLFFPQVKISTISVGNDILEFSSENSNFLLPAIENIHLALRDLGIRRIDVSTTFSFINVITSFFLPSAAQFREPALGNVISPLLQLT</sequence>
<feature type="signal peptide" evidence="9">
    <location>
        <begin position="1"/>
        <end position="25"/>
    </location>
</feature>
<dbReference type="Gene3D" id="3.20.20.80">
    <property type="entry name" value="Glycosidases"/>
    <property type="match status" value="1"/>
</dbReference>
<dbReference type="EMBL" id="JAATIP010000062">
    <property type="protein sequence ID" value="KAF4381277.1"/>
    <property type="molecule type" value="Genomic_DNA"/>
</dbReference>
<comment type="catalytic activity">
    <reaction evidence="1">
        <text>Hydrolysis of (1-&gt;3)-beta-D-glucosidic linkages in (1-&gt;3)-beta-D-glucans.</text>
        <dbReference type="EC" id="3.2.1.39"/>
    </reaction>
</comment>
<dbReference type="Pfam" id="PF00332">
    <property type="entry name" value="Glyco_hydro_17"/>
    <property type="match status" value="1"/>
</dbReference>
<reference evidence="12 13" key="1">
    <citation type="journal article" date="2020" name="bioRxiv">
        <title>Sequence and annotation of 42 cannabis genomes reveals extensive copy number variation in cannabinoid synthesis and pathogen resistance genes.</title>
        <authorList>
            <person name="Mckernan K.J."/>
            <person name="Helbert Y."/>
            <person name="Kane L.T."/>
            <person name="Ebling H."/>
            <person name="Zhang L."/>
            <person name="Liu B."/>
            <person name="Eaton Z."/>
            <person name="Mclaughlin S."/>
            <person name="Kingan S."/>
            <person name="Baybayan P."/>
            <person name="Concepcion G."/>
            <person name="Jordan M."/>
            <person name="Riva A."/>
            <person name="Barbazuk W."/>
            <person name="Harkins T."/>
        </authorList>
    </citation>
    <scope>NUCLEOTIDE SEQUENCE [LARGE SCALE GENOMIC DNA]</scope>
    <source>
        <strain evidence="12 13">cv. Jamaican Lion 4</strain>
        <strain evidence="10">Father</strain>
        <strain evidence="11">Mother</strain>
        <tissue evidence="11">Leaf</tissue>
    </source>
</reference>
<dbReference type="PANTHER" id="PTHR32227">
    <property type="entry name" value="GLUCAN ENDO-1,3-BETA-GLUCOSIDASE BG1-RELATED-RELATED"/>
    <property type="match status" value="1"/>
</dbReference>
<evidence type="ECO:0000256" key="4">
    <source>
        <dbReference type="ARBA" id="ARBA00022801"/>
    </source>
</evidence>
<keyword evidence="13" id="KW-1185">Reference proteome</keyword>
<evidence type="ECO:0000256" key="3">
    <source>
        <dbReference type="ARBA" id="ARBA00012780"/>
    </source>
</evidence>
<dbReference type="GO" id="GO:0005975">
    <property type="term" value="P:carbohydrate metabolic process"/>
    <property type="evidence" value="ECO:0007669"/>
    <property type="project" value="InterPro"/>
</dbReference>
<evidence type="ECO:0000313" key="12">
    <source>
        <dbReference type="Proteomes" id="UP000525078"/>
    </source>
</evidence>
<dbReference type="Proteomes" id="UP000583929">
    <property type="component" value="Unassembled WGS sequence"/>
</dbReference>
<evidence type="ECO:0000256" key="1">
    <source>
        <dbReference type="ARBA" id="ARBA00000382"/>
    </source>
</evidence>
<protein>
    <recommendedName>
        <fullName evidence="3">glucan endo-1,3-beta-D-glucosidase</fullName>
        <ecNumber evidence="3">3.2.1.39</ecNumber>
    </recommendedName>
    <alternativeName>
        <fullName evidence="6">(1-&gt;3)-beta-glucan endohydrolase</fullName>
    </alternativeName>
    <alternativeName>
        <fullName evidence="7">Beta-1,3-endoglucanase</fullName>
    </alternativeName>
</protein>
<evidence type="ECO:0000313" key="11">
    <source>
        <dbReference type="EMBL" id="KAF4381277.1"/>
    </source>
</evidence>
<keyword evidence="9" id="KW-0732">Signal</keyword>
<keyword evidence="4" id="KW-0378">Hydrolase</keyword>
<proteinExistence type="inferred from homology"/>
<feature type="chain" id="PRO_5033912843" description="glucan endo-1,3-beta-D-glucosidase" evidence="9">
    <location>
        <begin position="26"/>
        <end position="103"/>
    </location>
</feature>
<dbReference type="AlphaFoldDB" id="A0A7J6GEN1"/>
<evidence type="ECO:0000313" key="10">
    <source>
        <dbReference type="EMBL" id="KAF4380215.1"/>
    </source>
</evidence>
<comment type="similarity">
    <text evidence="2 8">Belongs to the glycosyl hydrolase 17 family.</text>
</comment>
<dbReference type="GO" id="GO:0042973">
    <property type="term" value="F:glucan endo-1,3-beta-D-glucosidase activity"/>
    <property type="evidence" value="ECO:0007669"/>
    <property type="project" value="UniProtKB-EC"/>
</dbReference>
<dbReference type="InterPro" id="IPR017853">
    <property type="entry name" value="GH"/>
</dbReference>
<evidence type="ECO:0000256" key="9">
    <source>
        <dbReference type="SAM" id="SignalP"/>
    </source>
</evidence>
<keyword evidence="5" id="KW-0326">Glycosidase</keyword>